<evidence type="ECO:0000313" key="2">
    <source>
        <dbReference type="Proteomes" id="UP001595648"/>
    </source>
</evidence>
<keyword evidence="2" id="KW-1185">Reference proteome</keyword>
<dbReference type="EMBL" id="JBHRVD010000001">
    <property type="protein sequence ID" value="MFC3324453.1"/>
    <property type="molecule type" value="Genomic_DNA"/>
</dbReference>
<sequence>MAIDIGDDALLEATTVGSGTGNYDSFLRLQATNVEAGFNTDENGNVLDNKASFTHSLQYGDLVPITVDGVEYIEFRLDLNESNSAENGQITLTDLNIYLSGSGATLADYTAGFAGFDTVYSLDTSHLLIDANHGSGTDDYRVLIPVSSFTDAGVTADSYVTLFSGFSGSNGGFEEWRTTTTSGTGADTAAIVVEKTADPTSINEGVATRVTYTYEVMNTSPAGAADPLTLTSLVDDNATPGSPGDDINLLDGFVANSTHGTHYVSGDTDNDYLVDSDETWTFNATVNIAAHNAGSSIVNTVVVHGHDDDSLTDVTANDAATVTVTDVAPAIAIEKTADTISIDEGASGDVTYTYKVTNTSAAGALDPLTLTSLVDDNATPGSPGDDINLLDGFVKGSDYGTHYADGDTDGDYQVDSDETWTFNATVNIAAHNAGSIVNTVVVHGHDDDSLTDVTANDTATVTVTDVAPSIAIEKTADTISIDEGASGDVTYTYKVTNTSPAGALDPLTLTSLVDDNATPGSPGDDINLLDGFVKGSDYGTHYADGDTDGDYQVDSDETWTFNATVNIAAHNAGSIVNTVVVHGHDDDSLTDVTANDTATVTVNDVAPSIAIDKTVDADHDGIFHSSETVQSGAQNATYHYAITNTSAAGALDPLTLTSLIDDNGTANTGDDINLLSGFVANSSHGTHYVSGDADGDYQVDSNETWVFEATSAFNLAPNAASRTNTVEVAAHDDDSLNEVSAQDTATVSSFDGPGVRTPGFWSNLGKSFWDGVAGADKSGPNFASGELRYAVDADHNGSLDAGKLGLLIGDYNKNGLSDVGEDTFFISYADALKVINASAKDSQDTRFVIGRDAVATWLNYLAGNPIGDASDPNSPHKYLDQAIDWLQVTNGGNSSSNFEDWGGGSAVKASSASWNVGLDAESATGGSELAGNLIHQELDFYNNTGMTFEGAILHIYANDGG</sequence>
<name>A0ABV7MR99_9HYPH</name>
<accession>A0ABV7MR99</accession>
<protein>
    <submittedName>
        <fullName evidence="1">Beta strand repeat-containing protein</fullName>
    </submittedName>
</protein>
<comment type="caution">
    <text evidence="1">The sequence shown here is derived from an EMBL/GenBank/DDBJ whole genome shotgun (WGS) entry which is preliminary data.</text>
</comment>
<evidence type="ECO:0000313" key="1">
    <source>
        <dbReference type="EMBL" id="MFC3324453.1"/>
    </source>
</evidence>
<organism evidence="1 2">
    <name type="scientific">Mesorhizobium cantuariense</name>
    <dbReference type="NCBI Taxonomy" id="1300275"/>
    <lineage>
        <taxon>Bacteria</taxon>
        <taxon>Pseudomonadati</taxon>
        <taxon>Pseudomonadota</taxon>
        <taxon>Alphaproteobacteria</taxon>
        <taxon>Hyphomicrobiales</taxon>
        <taxon>Phyllobacteriaceae</taxon>
        <taxon>Mesorhizobium</taxon>
    </lineage>
</organism>
<gene>
    <name evidence="1" type="ORF">ACFOJ9_22195</name>
</gene>
<dbReference type="Proteomes" id="UP001595648">
    <property type="component" value="Unassembled WGS sequence"/>
</dbReference>
<proteinExistence type="predicted"/>
<reference evidence="2" key="1">
    <citation type="journal article" date="2019" name="Int. J. Syst. Evol. Microbiol.">
        <title>The Global Catalogue of Microorganisms (GCM) 10K type strain sequencing project: providing services to taxonomists for standard genome sequencing and annotation.</title>
        <authorList>
            <consortium name="The Broad Institute Genomics Platform"/>
            <consortium name="The Broad Institute Genome Sequencing Center for Infectious Disease"/>
            <person name="Wu L."/>
            <person name="Ma J."/>
        </authorList>
    </citation>
    <scope>NUCLEOTIDE SEQUENCE [LARGE SCALE GENOMIC DNA]</scope>
    <source>
        <strain evidence="2">ICMP 19515</strain>
    </source>
</reference>
<dbReference type="RefSeq" id="WP_378981314.1">
    <property type="nucleotide sequence ID" value="NZ_JBHRVD010000001.1"/>
</dbReference>